<evidence type="ECO:0000313" key="1">
    <source>
        <dbReference type="EMBL" id="QHI38642.1"/>
    </source>
</evidence>
<keyword evidence="2" id="KW-1185">Reference proteome</keyword>
<dbReference type="KEGG" id="kan:IMCC3317_40360"/>
<name>A0A7L4ZPT6_9FLAO</name>
<gene>
    <name evidence="1" type="ORF">IMCC3317_40360</name>
</gene>
<protein>
    <submittedName>
        <fullName evidence="1">Uncharacterized protein</fullName>
    </submittedName>
</protein>
<dbReference type="EMBL" id="CP019288">
    <property type="protein sequence ID" value="QHI38642.1"/>
    <property type="molecule type" value="Genomic_DNA"/>
</dbReference>
<dbReference type="RefSeq" id="WP_160131181.1">
    <property type="nucleotide sequence ID" value="NZ_CP019288.1"/>
</dbReference>
<dbReference type="AlphaFoldDB" id="A0A7L4ZPT6"/>
<dbReference type="Proteomes" id="UP000464657">
    <property type="component" value="Chromosome"/>
</dbReference>
<reference evidence="1 2" key="1">
    <citation type="journal article" date="2013" name="Int. J. Syst. Evol. Microbiol.">
        <title>Kordia antarctica sp. nov., isolated from Antarctic seawater.</title>
        <authorList>
            <person name="Baek K."/>
            <person name="Choi A."/>
            <person name="Kang I."/>
            <person name="Lee K."/>
            <person name="Cho J.C."/>
        </authorList>
    </citation>
    <scope>NUCLEOTIDE SEQUENCE [LARGE SCALE GENOMIC DNA]</scope>
    <source>
        <strain evidence="1 2">IMCC3317</strain>
    </source>
</reference>
<proteinExistence type="predicted"/>
<sequence>MNKKLLKLKKGNDFINLPYETLIKKRKETKAVIDALYTSKKTIEQYIENTLNRDFIDEELEVNDIESQKNKVLKNYLTHLVATIQCEYFSYKKPTQTQIES</sequence>
<accession>A0A7L4ZPT6</accession>
<evidence type="ECO:0000313" key="2">
    <source>
        <dbReference type="Proteomes" id="UP000464657"/>
    </source>
</evidence>
<organism evidence="1 2">
    <name type="scientific">Kordia antarctica</name>
    <dbReference type="NCBI Taxonomy" id="1218801"/>
    <lineage>
        <taxon>Bacteria</taxon>
        <taxon>Pseudomonadati</taxon>
        <taxon>Bacteroidota</taxon>
        <taxon>Flavobacteriia</taxon>
        <taxon>Flavobacteriales</taxon>
        <taxon>Flavobacteriaceae</taxon>
        <taxon>Kordia</taxon>
    </lineage>
</organism>